<proteinExistence type="predicted"/>
<gene>
    <name evidence="3" type="ORF">TM35_001151010</name>
</gene>
<dbReference type="VEuPathDB" id="TriTrypDB:TM35_001151010"/>
<keyword evidence="2" id="KW-0732">Signal</keyword>
<feature type="signal peptide" evidence="2">
    <location>
        <begin position="1"/>
        <end position="24"/>
    </location>
</feature>
<dbReference type="Proteomes" id="UP000192257">
    <property type="component" value="Unassembled WGS sequence"/>
</dbReference>
<feature type="chain" id="PRO_5012055050" description="Mucin TcMUCII" evidence="2">
    <location>
        <begin position="25"/>
        <end position="322"/>
    </location>
</feature>
<sequence>MIMMRTVLCVMLLALYCTCSFVLANTDDVRVPNADVQADVHVEEEPESGGEDGAAGSKQLGKEGPGKGKAGRAETTAQPGSSGGDMDGENKMKQGPVGPQGPSESQLPGNSTQSPRQPASPSQPVTGNTNDGALSPSDNQNDQIQGGGKADLQAKGQVTERQESGNNGGSNSGSEKNTVGSPTEEDPNANSEEKKSENAQSLNIVSRQVTNDAVASGTQPQAGVGTEPSTPSASSHTDGAAGSENSAQTSTNNSASTNSEPSTTASNEDSTSTTTTTTTTTLPPELTNNKKGDADSSSSISSSVWFRVPLLIVVTLSCILVC</sequence>
<feature type="compositionally biased region" description="Low complexity" evidence="1">
    <location>
        <begin position="243"/>
        <end position="281"/>
    </location>
</feature>
<accession>A0A1X0NE19</accession>
<organism evidence="3 4">
    <name type="scientific">Trypanosoma theileri</name>
    <dbReference type="NCBI Taxonomy" id="67003"/>
    <lineage>
        <taxon>Eukaryota</taxon>
        <taxon>Discoba</taxon>
        <taxon>Euglenozoa</taxon>
        <taxon>Kinetoplastea</taxon>
        <taxon>Metakinetoplastina</taxon>
        <taxon>Trypanosomatida</taxon>
        <taxon>Trypanosomatidae</taxon>
        <taxon>Trypanosoma</taxon>
    </lineage>
</organism>
<evidence type="ECO:0008006" key="5">
    <source>
        <dbReference type="Google" id="ProtNLM"/>
    </source>
</evidence>
<feature type="compositionally biased region" description="Low complexity" evidence="1">
    <location>
        <begin position="111"/>
        <end position="124"/>
    </location>
</feature>
<evidence type="ECO:0000313" key="3">
    <source>
        <dbReference type="EMBL" id="ORC81494.1"/>
    </source>
</evidence>
<dbReference type="GeneID" id="39991530"/>
<feature type="region of interest" description="Disordered" evidence="1">
    <location>
        <begin position="42"/>
        <end position="299"/>
    </location>
</feature>
<reference evidence="3 4" key="1">
    <citation type="submission" date="2017-03" db="EMBL/GenBank/DDBJ databases">
        <title>An alternative strategy for trypanosome survival in the mammalian bloodstream revealed through genome and transcriptome analysis of the ubiquitous bovine parasite Trypanosoma (Megatrypanum) theileri.</title>
        <authorList>
            <person name="Kelly S."/>
            <person name="Ivens A."/>
            <person name="Mott A."/>
            <person name="O'Neill E."/>
            <person name="Emms D."/>
            <person name="Macleod O."/>
            <person name="Voorheis P."/>
            <person name="Matthews J."/>
            <person name="Matthews K."/>
            <person name="Carrington M."/>
        </authorList>
    </citation>
    <scope>NUCLEOTIDE SEQUENCE [LARGE SCALE GENOMIC DNA]</scope>
    <source>
        <strain evidence="3">Edinburgh</strain>
    </source>
</reference>
<keyword evidence="4" id="KW-1185">Reference proteome</keyword>
<evidence type="ECO:0000256" key="1">
    <source>
        <dbReference type="SAM" id="MobiDB-lite"/>
    </source>
</evidence>
<dbReference type="AlphaFoldDB" id="A0A1X0NE19"/>
<feature type="compositionally biased region" description="Polar residues" evidence="1">
    <location>
        <begin position="125"/>
        <end position="144"/>
    </location>
</feature>
<dbReference type="RefSeq" id="XP_028876947.1">
    <property type="nucleotide sequence ID" value="XM_029031750.1"/>
</dbReference>
<evidence type="ECO:0000256" key="2">
    <source>
        <dbReference type="SAM" id="SignalP"/>
    </source>
</evidence>
<evidence type="ECO:0000313" key="4">
    <source>
        <dbReference type="Proteomes" id="UP000192257"/>
    </source>
</evidence>
<comment type="caution">
    <text evidence="3">The sequence shown here is derived from an EMBL/GenBank/DDBJ whole genome shotgun (WGS) entry which is preliminary data.</text>
</comment>
<feature type="compositionally biased region" description="Polar residues" evidence="1">
    <location>
        <begin position="198"/>
        <end position="237"/>
    </location>
</feature>
<dbReference type="EMBL" id="NBCO01000115">
    <property type="protein sequence ID" value="ORC81494.1"/>
    <property type="molecule type" value="Genomic_DNA"/>
</dbReference>
<name>A0A1X0NE19_9TRYP</name>
<protein>
    <recommendedName>
        <fullName evidence="5">Mucin TcMUCII</fullName>
    </recommendedName>
</protein>